<keyword evidence="10" id="KW-0472">Membrane</keyword>
<dbReference type="InterPro" id="IPR050428">
    <property type="entry name" value="TCS_sensor_his_kinase"/>
</dbReference>
<evidence type="ECO:0000313" key="13">
    <source>
        <dbReference type="EMBL" id="UOE43617.1"/>
    </source>
</evidence>
<dbReference type="PANTHER" id="PTHR45436:SF5">
    <property type="entry name" value="SENSOR HISTIDINE KINASE TRCS"/>
    <property type="match status" value="1"/>
</dbReference>
<dbReference type="Gene3D" id="3.30.565.10">
    <property type="entry name" value="Histidine kinase-like ATPase, C-terminal domain"/>
    <property type="match status" value="1"/>
</dbReference>
<evidence type="ECO:0000256" key="5">
    <source>
        <dbReference type="ARBA" id="ARBA00022679"/>
    </source>
</evidence>
<dbReference type="SMART" id="SM00388">
    <property type="entry name" value="HisKA"/>
    <property type="match status" value="1"/>
</dbReference>
<dbReference type="PROSITE" id="PS50885">
    <property type="entry name" value="HAMP"/>
    <property type="match status" value="1"/>
</dbReference>
<dbReference type="SUPFAM" id="SSF158472">
    <property type="entry name" value="HAMP domain-like"/>
    <property type="match status" value="1"/>
</dbReference>
<feature type="transmembrane region" description="Helical" evidence="10">
    <location>
        <begin position="112"/>
        <end position="138"/>
    </location>
</feature>
<dbReference type="Proteomes" id="UP000832097">
    <property type="component" value="Chromosome"/>
</dbReference>
<dbReference type="InterPro" id="IPR003661">
    <property type="entry name" value="HisK_dim/P_dom"/>
</dbReference>
<dbReference type="CDD" id="cd00082">
    <property type="entry name" value="HisKA"/>
    <property type="match status" value="1"/>
</dbReference>
<dbReference type="EC" id="2.7.13.3" evidence="3"/>
<dbReference type="Pfam" id="PF00672">
    <property type="entry name" value="HAMP"/>
    <property type="match status" value="1"/>
</dbReference>
<feature type="domain" description="Histidine kinase" evidence="11">
    <location>
        <begin position="201"/>
        <end position="413"/>
    </location>
</feature>
<sequence length="413" mass="43854">MTDPSPAPPRRRWSFRTRLTVTIAAIFVAAGVGLLAVQYLLVQSFFRAASTTTICSEVKGPDASGPATSANCFVMTGTALGDADHPPPGAAITRETLEAAFDEYSGALSQDVLGSLLIASVVVIVVFAVIAVLLAGWLARRSLRRIAEVTELTRRITTDDLDRRLDLAGPDDEIKELGDTIDDMLDRLHTAFEAQDRFVQNASHELRTPLTVTRAALEIPLEQGRVPAELQPAMRRALAANAHSERLIGSLLVLARGRGRLDERVPVELGPLLATVVAEAAGEAGAHGVEVSFDPPATSVTVDGDEQLLALAARNLVDNAVRYNDERGVVQVRIDAERPGFTIENTGRELGDTEIAALGEPFHRGEASRRADRDGYGLGLSIVRAVAAAHGGDLVLSPRPGGGLIATLTLAGH</sequence>
<reference evidence="13 14" key="1">
    <citation type="submission" date="2022-03" db="EMBL/GenBank/DDBJ databases">
        <title>Mucilaginibacter sp. isolated from the gut of Protaetia brevitarsis seulensis larvae.</title>
        <authorList>
            <person name="Won M."/>
            <person name="Kim S.-J."/>
            <person name="Kwon S.-W."/>
        </authorList>
    </citation>
    <scope>NUCLEOTIDE SEQUENCE [LARGE SCALE GENOMIC DNA]</scope>
    <source>
        <strain evidence="13 14">CFWR-12</strain>
    </source>
</reference>
<dbReference type="InterPro" id="IPR005467">
    <property type="entry name" value="His_kinase_dom"/>
</dbReference>
<dbReference type="CDD" id="cd06225">
    <property type="entry name" value="HAMP"/>
    <property type="match status" value="1"/>
</dbReference>
<keyword evidence="8 10" id="KW-1133">Transmembrane helix</keyword>
<keyword evidence="9" id="KW-0902">Two-component regulatory system</keyword>
<dbReference type="EMBL" id="CP094528">
    <property type="protein sequence ID" value="UOE43617.1"/>
    <property type="molecule type" value="Genomic_DNA"/>
</dbReference>
<evidence type="ECO:0000256" key="7">
    <source>
        <dbReference type="ARBA" id="ARBA00022777"/>
    </source>
</evidence>
<comment type="subcellular location">
    <subcellularLocation>
        <location evidence="2">Cell membrane</location>
    </subcellularLocation>
</comment>
<keyword evidence="7 13" id="KW-0418">Kinase</keyword>
<evidence type="ECO:0000259" key="11">
    <source>
        <dbReference type="PROSITE" id="PS50109"/>
    </source>
</evidence>
<dbReference type="InterPro" id="IPR003594">
    <property type="entry name" value="HATPase_dom"/>
</dbReference>
<dbReference type="Pfam" id="PF02518">
    <property type="entry name" value="HATPase_c"/>
    <property type="match status" value="1"/>
</dbReference>
<evidence type="ECO:0000256" key="8">
    <source>
        <dbReference type="ARBA" id="ARBA00022989"/>
    </source>
</evidence>
<evidence type="ECO:0000256" key="4">
    <source>
        <dbReference type="ARBA" id="ARBA00022553"/>
    </source>
</evidence>
<evidence type="ECO:0000256" key="9">
    <source>
        <dbReference type="ARBA" id="ARBA00023012"/>
    </source>
</evidence>
<dbReference type="Gene3D" id="6.10.340.10">
    <property type="match status" value="1"/>
</dbReference>
<feature type="transmembrane region" description="Helical" evidence="10">
    <location>
        <begin position="21"/>
        <end position="41"/>
    </location>
</feature>
<dbReference type="Gene3D" id="1.10.287.130">
    <property type="match status" value="1"/>
</dbReference>
<protein>
    <recommendedName>
        <fullName evidence="3">histidine kinase</fullName>
        <ecNumber evidence="3">2.7.13.3</ecNumber>
    </recommendedName>
</protein>
<organism evidence="13 14">
    <name type="scientific">Agromyces larvae</name>
    <dbReference type="NCBI Taxonomy" id="2929802"/>
    <lineage>
        <taxon>Bacteria</taxon>
        <taxon>Bacillati</taxon>
        <taxon>Actinomycetota</taxon>
        <taxon>Actinomycetes</taxon>
        <taxon>Micrococcales</taxon>
        <taxon>Microbacteriaceae</taxon>
        <taxon>Agromyces</taxon>
    </lineage>
</organism>
<dbReference type="InterPro" id="IPR036097">
    <property type="entry name" value="HisK_dim/P_sf"/>
</dbReference>
<dbReference type="Pfam" id="PF00512">
    <property type="entry name" value="HisKA"/>
    <property type="match status" value="1"/>
</dbReference>
<keyword evidence="5" id="KW-0808">Transferase</keyword>
<dbReference type="SUPFAM" id="SSF55874">
    <property type="entry name" value="ATPase domain of HSP90 chaperone/DNA topoisomerase II/histidine kinase"/>
    <property type="match status" value="1"/>
</dbReference>
<dbReference type="InterPro" id="IPR036890">
    <property type="entry name" value="HATPase_C_sf"/>
</dbReference>
<dbReference type="InterPro" id="IPR003660">
    <property type="entry name" value="HAMP_dom"/>
</dbReference>
<evidence type="ECO:0000256" key="1">
    <source>
        <dbReference type="ARBA" id="ARBA00000085"/>
    </source>
</evidence>
<dbReference type="SMART" id="SM00304">
    <property type="entry name" value="HAMP"/>
    <property type="match status" value="1"/>
</dbReference>
<evidence type="ECO:0000313" key="14">
    <source>
        <dbReference type="Proteomes" id="UP000832097"/>
    </source>
</evidence>
<keyword evidence="6 10" id="KW-0812">Transmembrane</keyword>
<dbReference type="GO" id="GO:0016301">
    <property type="term" value="F:kinase activity"/>
    <property type="evidence" value="ECO:0007669"/>
    <property type="project" value="UniProtKB-KW"/>
</dbReference>
<gene>
    <name evidence="13" type="ORF">MTO99_15780</name>
</gene>
<evidence type="ECO:0000256" key="10">
    <source>
        <dbReference type="SAM" id="Phobius"/>
    </source>
</evidence>
<dbReference type="SUPFAM" id="SSF47384">
    <property type="entry name" value="Homodimeric domain of signal transducing histidine kinase"/>
    <property type="match status" value="1"/>
</dbReference>
<proteinExistence type="predicted"/>
<feature type="domain" description="HAMP" evidence="12">
    <location>
        <begin position="140"/>
        <end position="193"/>
    </location>
</feature>
<keyword evidence="14" id="KW-1185">Reference proteome</keyword>
<evidence type="ECO:0000256" key="3">
    <source>
        <dbReference type="ARBA" id="ARBA00012438"/>
    </source>
</evidence>
<dbReference type="PROSITE" id="PS50109">
    <property type="entry name" value="HIS_KIN"/>
    <property type="match status" value="1"/>
</dbReference>
<comment type="catalytic activity">
    <reaction evidence="1">
        <text>ATP + protein L-histidine = ADP + protein N-phospho-L-histidine.</text>
        <dbReference type="EC" id="2.7.13.3"/>
    </reaction>
</comment>
<accession>A0ABY4BWK7</accession>
<evidence type="ECO:0000259" key="12">
    <source>
        <dbReference type="PROSITE" id="PS50885"/>
    </source>
</evidence>
<dbReference type="CDD" id="cd00075">
    <property type="entry name" value="HATPase"/>
    <property type="match status" value="1"/>
</dbReference>
<name>A0ABY4BWK7_9MICO</name>
<evidence type="ECO:0000256" key="6">
    <source>
        <dbReference type="ARBA" id="ARBA00022692"/>
    </source>
</evidence>
<evidence type="ECO:0000256" key="2">
    <source>
        <dbReference type="ARBA" id="ARBA00004236"/>
    </source>
</evidence>
<dbReference type="PANTHER" id="PTHR45436">
    <property type="entry name" value="SENSOR HISTIDINE KINASE YKOH"/>
    <property type="match status" value="1"/>
</dbReference>
<dbReference type="RefSeq" id="WP_243554747.1">
    <property type="nucleotide sequence ID" value="NZ_CP094528.1"/>
</dbReference>
<dbReference type="SMART" id="SM00387">
    <property type="entry name" value="HATPase_c"/>
    <property type="match status" value="1"/>
</dbReference>
<keyword evidence="4" id="KW-0597">Phosphoprotein</keyword>